<dbReference type="AlphaFoldDB" id="A0A0M1VUA0"/>
<sequence>MENKMLLPNFYGIFEVKSATKNRIRVEIDKLKNNNEEIESLKENLRKIAVIKNFKIIKTLGSLTVEFDNSQIDTQFMIGIILKLLNLDKELLKDRKGKIKNTFSSLGKLADITIYNKTKGLFDTKTLIATGLLVYGIKKFKNEMLLPSGATLIWWSYRLLTKNGN</sequence>
<dbReference type="Proteomes" id="UP000004925">
    <property type="component" value="Unassembled WGS sequence"/>
</dbReference>
<evidence type="ECO:0000256" key="1">
    <source>
        <dbReference type="SAM" id="Coils"/>
    </source>
</evidence>
<keyword evidence="1" id="KW-0175">Coiled coil</keyword>
<name>A0A0M1VUA0_FUSVC</name>
<organism evidence="2 3">
    <name type="scientific">Fusobacterium vincentii 4_1_13</name>
    <dbReference type="NCBI Taxonomy" id="469606"/>
    <lineage>
        <taxon>Bacteria</taxon>
        <taxon>Fusobacteriati</taxon>
        <taxon>Fusobacteriota</taxon>
        <taxon>Fusobacteriia</taxon>
        <taxon>Fusobacteriales</taxon>
        <taxon>Fusobacteriaceae</taxon>
        <taxon>Fusobacterium</taxon>
    </lineage>
</organism>
<dbReference type="Pfam" id="PF19991">
    <property type="entry name" value="HMA_2"/>
    <property type="match status" value="1"/>
</dbReference>
<evidence type="ECO:0000313" key="3">
    <source>
        <dbReference type="Proteomes" id="UP000004925"/>
    </source>
</evidence>
<dbReference type="eggNOG" id="ENOG5030H27">
    <property type="taxonomic scope" value="Bacteria"/>
</dbReference>
<proteinExistence type="predicted"/>
<dbReference type="HOGENOM" id="CLU_119912_0_0_0"/>
<feature type="coiled-coil region" evidence="1">
    <location>
        <begin position="21"/>
        <end position="51"/>
    </location>
</feature>
<comment type="caution">
    <text evidence="2">The sequence shown here is derived from an EMBL/GenBank/DDBJ whole genome shotgun (WGS) entry which is preliminary data.</text>
</comment>
<gene>
    <name evidence="2" type="ORF">FSCG_00735</name>
</gene>
<dbReference type="EMBL" id="ACDE02000019">
    <property type="protein sequence ID" value="EEO40022.1"/>
    <property type="molecule type" value="Genomic_DNA"/>
</dbReference>
<evidence type="ECO:0000313" key="2">
    <source>
        <dbReference type="EMBL" id="EEO40022.1"/>
    </source>
</evidence>
<accession>A0A0M1VUA0</accession>
<dbReference type="RefSeq" id="WP_005912334.1">
    <property type="nucleotide sequence ID" value="NZ_KQ235737.1"/>
</dbReference>
<protein>
    <submittedName>
        <fullName evidence="2">Uncharacterized protein</fullName>
    </submittedName>
</protein>
<reference evidence="2 3" key="1">
    <citation type="submission" date="2011-10" db="EMBL/GenBank/DDBJ databases">
        <title>The Genome Sequence of Fusobacterium sp. 4_1_13.</title>
        <authorList>
            <consortium name="The Broad Institute Genome Sequencing Platform"/>
            <person name="Earl A."/>
            <person name="Ward D."/>
            <person name="Feldgarden M."/>
            <person name="Gevers D."/>
            <person name="Strauss J."/>
            <person name="Ambrose C."/>
            <person name="Allen-Vercoe E."/>
            <person name="Young S.K."/>
            <person name="Zeng Q."/>
            <person name="Gargeya S."/>
            <person name="Fitzgerald M."/>
            <person name="Haas B."/>
            <person name="Abouelleil A."/>
            <person name="Alvarado L."/>
            <person name="Arachchi H.M."/>
            <person name="Berlin A."/>
            <person name="Brown A."/>
            <person name="Chapman S.B."/>
            <person name="Chen Z."/>
            <person name="Dunbar C."/>
            <person name="Freedman E."/>
            <person name="Gearin G."/>
            <person name="Goldberg J."/>
            <person name="Griggs A."/>
            <person name="Gujja S."/>
            <person name="Heiman D."/>
            <person name="Howarth C."/>
            <person name="Larson L."/>
            <person name="Lui A."/>
            <person name="MacDonald P.J."/>
            <person name="Montmayeur A."/>
            <person name="Murphy C."/>
            <person name="Neiman D."/>
            <person name="Pearson M."/>
            <person name="Priest M."/>
            <person name="Roberts A."/>
            <person name="Saif S."/>
            <person name="Shea T."/>
            <person name="Shenoy N."/>
            <person name="Sisk P."/>
            <person name="Stolte C."/>
            <person name="Sykes S."/>
            <person name="Wortman J."/>
            <person name="Nusbaum C."/>
            <person name="Birren B."/>
        </authorList>
    </citation>
    <scope>NUCLEOTIDE SEQUENCE [LARGE SCALE GENOMIC DNA]</scope>
    <source>
        <strain evidence="2 3">4_1_13</strain>
    </source>
</reference>
<dbReference type="GeneID" id="79800206"/>